<evidence type="ECO:0000313" key="3">
    <source>
        <dbReference type="EMBL" id="KAJ8884193.1"/>
    </source>
</evidence>
<dbReference type="SUPFAM" id="SSF56672">
    <property type="entry name" value="DNA/RNA polymerases"/>
    <property type="match status" value="1"/>
</dbReference>
<proteinExistence type="predicted"/>
<organism evidence="3 4">
    <name type="scientific">Dryococelus australis</name>
    <dbReference type="NCBI Taxonomy" id="614101"/>
    <lineage>
        <taxon>Eukaryota</taxon>
        <taxon>Metazoa</taxon>
        <taxon>Ecdysozoa</taxon>
        <taxon>Arthropoda</taxon>
        <taxon>Hexapoda</taxon>
        <taxon>Insecta</taxon>
        <taxon>Pterygota</taxon>
        <taxon>Neoptera</taxon>
        <taxon>Polyneoptera</taxon>
        <taxon>Phasmatodea</taxon>
        <taxon>Verophasmatodea</taxon>
        <taxon>Anareolatae</taxon>
        <taxon>Phasmatidae</taxon>
        <taxon>Eurycanthinae</taxon>
        <taxon>Dryococelus</taxon>
    </lineage>
</organism>
<evidence type="ECO:0000259" key="2">
    <source>
        <dbReference type="Pfam" id="PF17919"/>
    </source>
</evidence>
<evidence type="ECO:0000256" key="1">
    <source>
        <dbReference type="ARBA" id="ARBA00023268"/>
    </source>
</evidence>
<dbReference type="InterPro" id="IPR041577">
    <property type="entry name" value="RT_RNaseH_2"/>
</dbReference>
<reference evidence="3 4" key="1">
    <citation type="submission" date="2023-02" db="EMBL/GenBank/DDBJ databases">
        <title>LHISI_Scaffold_Assembly.</title>
        <authorList>
            <person name="Stuart O.P."/>
            <person name="Cleave R."/>
            <person name="Magrath M.J.L."/>
            <person name="Mikheyev A.S."/>
        </authorList>
    </citation>
    <scope>NUCLEOTIDE SEQUENCE [LARGE SCALE GENOMIC DNA]</scope>
    <source>
        <strain evidence="3">Daus_M_001</strain>
        <tissue evidence="3">Leg muscle</tissue>
    </source>
</reference>
<dbReference type="Pfam" id="PF17919">
    <property type="entry name" value="RT_RNaseH_2"/>
    <property type="match status" value="1"/>
</dbReference>
<evidence type="ECO:0000313" key="4">
    <source>
        <dbReference type="Proteomes" id="UP001159363"/>
    </source>
</evidence>
<accession>A0ABQ9HIN2</accession>
<dbReference type="InterPro" id="IPR043502">
    <property type="entry name" value="DNA/RNA_pol_sf"/>
</dbReference>
<gene>
    <name evidence="3" type="ORF">PR048_016050</name>
</gene>
<keyword evidence="4" id="KW-1185">Reference proteome</keyword>
<dbReference type="PANTHER" id="PTHR37984">
    <property type="entry name" value="PROTEIN CBG26694"/>
    <property type="match status" value="1"/>
</dbReference>
<name>A0ABQ9HIN2_9NEOP</name>
<keyword evidence="1" id="KW-0511">Multifunctional enzyme</keyword>
<dbReference type="EMBL" id="JARBHB010000005">
    <property type="protein sequence ID" value="KAJ8884193.1"/>
    <property type="molecule type" value="Genomic_DNA"/>
</dbReference>
<protein>
    <recommendedName>
        <fullName evidence="2">Reverse transcriptase/retrotransposon-derived protein RNase H-like domain-containing protein</fullName>
    </recommendedName>
</protein>
<dbReference type="InterPro" id="IPR050951">
    <property type="entry name" value="Retrovirus_Pol_polyprotein"/>
</dbReference>
<dbReference type="PANTHER" id="PTHR37984:SF5">
    <property type="entry name" value="PROTEIN NYNRIN-LIKE"/>
    <property type="match status" value="1"/>
</dbReference>
<dbReference type="Proteomes" id="UP001159363">
    <property type="component" value="Chromosome 4"/>
</dbReference>
<feature type="domain" description="Reverse transcriptase/retrotransposon-derived protein RNase H-like" evidence="2">
    <location>
        <begin position="31"/>
        <end position="129"/>
    </location>
</feature>
<dbReference type="Gene3D" id="3.10.20.370">
    <property type="match status" value="1"/>
</dbReference>
<dbReference type="Gene3D" id="3.30.70.270">
    <property type="match status" value="1"/>
</dbReference>
<sequence>MVNFYSKFIPKFAEHATPLNSLRKKGAMFNWGKEQQEAFEFLNQAITSSPVLRTADFSKTFILQTGAFNAVLGAVLSQEIDGQRQPIAFASRALTHQERKASSVYELEWLAVIFGTDKFKQFLKRQEFLLETDNLTLSW</sequence>
<dbReference type="InterPro" id="IPR043128">
    <property type="entry name" value="Rev_trsase/Diguanyl_cyclase"/>
</dbReference>
<comment type="caution">
    <text evidence="3">The sequence shown here is derived from an EMBL/GenBank/DDBJ whole genome shotgun (WGS) entry which is preliminary data.</text>
</comment>